<dbReference type="VEuPathDB" id="FungiDB:CIMG_11297"/>
<dbReference type="RefSeq" id="XP_012213821.1">
    <property type="nucleotide sequence ID" value="XM_012358398.1"/>
</dbReference>
<sequence>MKGPSEEHLYQETSASLRKKQQVEDRTEANAYSAKEWGRALIPLFGIRILVAAAADMECRGDRAETFEGCRRSIQKLGHLGPFNCTAATPKDNSQAIMKFCMEKLIHGDKRTLSWDPPGATGQESITATRATRFGMA</sequence>
<dbReference type="GeneID" id="24163647"/>
<gene>
    <name evidence="2" type="ORF">CIMG_11297</name>
</gene>
<evidence type="ECO:0000256" key="1">
    <source>
        <dbReference type="SAM" id="MobiDB-lite"/>
    </source>
</evidence>
<keyword evidence="3" id="KW-1185">Reference proteome</keyword>
<proteinExistence type="predicted"/>
<dbReference type="AlphaFoldDB" id="A0A0D8JUD7"/>
<dbReference type="Proteomes" id="UP000001261">
    <property type="component" value="Unassembled WGS sequence"/>
</dbReference>
<protein>
    <submittedName>
        <fullName evidence="2">Uncharacterized protein</fullName>
    </submittedName>
</protein>
<reference evidence="3" key="2">
    <citation type="journal article" date="2010" name="Genome Res.">
        <title>Population genomic sequencing of Coccidioides fungi reveals recent hybridization and transposon control.</title>
        <authorList>
            <person name="Neafsey D.E."/>
            <person name="Barker B.M."/>
            <person name="Sharpton T.J."/>
            <person name="Stajich J.E."/>
            <person name="Park D.J."/>
            <person name="Whiston E."/>
            <person name="Hung C.-Y."/>
            <person name="McMahan C."/>
            <person name="White J."/>
            <person name="Sykes S."/>
            <person name="Heiman D."/>
            <person name="Young S."/>
            <person name="Zeng Q."/>
            <person name="Abouelleil A."/>
            <person name="Aftuck L."/>
            <person name="Bessette D."/>
            <person name="Brown A."/>
            <person name="FitzGerald M."/>
            <person name="Lui A."/>
            <person name="Macdonald J.P."/>
            <person name="Priest M."/>
            <person name="Orbach M.J."/>
            <person name="Galgiani J.N."/>
            <person name="Kirkland T.N."/>
            <person name="Cole G.T."/>
            <person name="Birren B.W."/>
            <person name="Henn M.R."/>
            <person name="Taylor J.W."/>
            <person name="Rounsley S.D."/>
        </authorList>
    </citation>
    <scope>GENOME REANNOTATION</scope>
    <source>
        <strain evidence="3">RS</strain>
    </source>
</reference>
<reference evidence="3" key="1">
    <citation type="journal article" date="2009" name="Genome Res.">
        <title>Comparative genomic analyses of the human fungal pathogens Coccidioides and their relatives.</title>
        <authorList>
            <person name="Sharpton T.J."/>
            <person name="Stajich J.E."/>
            <person name="Rounsley S.D."/>
            <person name="Gardner M.J."/>
            <person name="Wortman J.R."/>
            <person name="Jordar V.S."/>
            <person name="Maiti R."/>
            <person name="Kodira C.D."/>
            <person name="Neafsey D.E."/>
            <person name="Zeng Q."/>
            <person name="Hung C.-Y."/>
            <person name="McMahan C."/>
            <person name="Muszewska A."/>
            <person name="Grynberg M."/>
            <person name="Mandel M.A."/>
            <person name="Kellner E.M."/>
            <person name="Barker B.M."/>
            <person name="Galgiani J.N."/>
            <person name="Orbach M.J."/>
            <person name="Kirkland T.N."/>
            <person name="Cole G.T."/>
            <person name="Henn M.R."/>
            <person name="Birren B.W."/>
            <person name="Taylor J.W."/>
        </authorList>
    </citation>
    <scope>NUCLEOTIDE SEQUENCE [LARGE SCALE GENOMIC DNA]</scope>
    <source>
        <strain evidence="3">RS</strain>
    </source>
</reference>
<dbReference type="EMBL" id="GG704914">
    <property type="protein sequence ID" value="KJF60960.1"/>
    <property type="molecule type" value="Genomic_DNA"/>
</dbReference>
<dbReference type="KEGG" id="cim:CIMG_11297"/>
<name>A0A0D8JUD7_COCIM</name>
<dbReference type="InParanoid" id="A0A0D8JUD7"/>
<evidence type="ECO:0000313" key="2">
    <source>
        <dbReference type="EMBL" id="KJF60960.1"/>
    </source>
</evidence>
<feature type="compositionally biased region" description="Basic and acidic residues" evidence="1">
    <location>
        <begin position="1"/>
        <end position="10"/>
    </location>
</feature>
<organism evidence="2 3">
    <name type="scientific">Coccidioides immitis (strain RS)</name>
    <name type="common">Valley fever fungus</name>
    <dbReference type="NCBI Taxonomy" id="246410"/>
    <lineage>
        <taxon>Eukaryota</taxon>
        <taxon>Fungi</taxon>
        <taxon>Dikarya</taxon>
        <taxon>Ascomycota</taxon>
        <taxon>Pezizomycotina</taxon>
        <taxon>Eurotiomycetes</taxon>
        <taxon>Eurotiomycetidae</taxon>
        <taxon>Onygenales</taxon>
        <taxon>Onygenaceae</taxon>
        <taxon>Coccidioides</taxon>
    </lineage>
</organism>
<feature type="region of interest" description="Disordered" evidence="1">
    <location>
        <begin position="1"/>
        <end position="24"/>
    </location>
</feature>
<accession>A0A0D8JUD7</accession>
<evidence type="ECO:0000313" key="3">
    <source>
        <dbReference type="Proteomes" id="UP000001261"/>
    </source>
</evidence>